<proteinExistence type="predicted"/>
<name>A0A061RK65_9CHLO</name>
<protein>
    <submittedName>
        <fullName evidence="1">Uncharacterized protein</fullName>
    </submittedName>
</protein>
<accession>A0A061RK65</accession>
<dbReference type="EMBL" id="GBEZ01015089">
    <property type="protein sequence ID" value="JAC71045.1"/>
    <property type="molecule type" value="Transcribed_RNA"/>
</dbReference>
<reference evidence="1" key="1">
    <citation type="submission" date="2014-05" db="EMBL/GenBank/DDBJ databases">
        <title>The transcriptome of the halophilic microalga Tetraselmis sp. GSL018 isolated from the Great Salt Lake, Utah.</title>
        <authorList>
            <person name="Jinkerson R.E."/>
            <person name="D'Adamo S."/>
            <person name="Posewitz M.C."/>
        </authorList>
    </citation>
    <scope>NUCLEOTIDE SEQUENCE</scope>
    <source>
        <strain evidence="1">GSL018</strain>
    </source>
</reference>
<dbReference type="AlphaFoldDB" id="A0A061RK65"/>
<dbReference type="EMBL" id="GBEZ01011686">
    <property type="protein sequence ID" value="JAC74120.1"/>
    <property type="molecule type" value="Transcribed_RNA"/>
</dbReference>
<gene>
    <name evidence="2" type="ORF">TSPGSL018_26830</name>
    <name evidence="1" type="ORF">TSPGSL018_2816</name>
</gene>
<sequence length="138" mass="15917">MAWFQHRLTSLPSRAVTKYVILAFLEDAAFGFLGIQTNDRLQASIQSHCPFQAPLPNAQLQPQSSDLETLSERGLAVSLKCRFSSRMQCHHIRVLYAILVQYSEKLWTRSCLWHMKAVNKRSQIHLQRQPIRIQISQG</sequence>
<evidence type="ECO:0000313" key="2">
    <source>
        <dbReference type="EMBL" id="JAC74120.1"/>
    </source>
</evidence>
<evidence type="ECO:0000313" key="1">
    <source>
        <dbReference type="EMBL" id="JAC71045.1"/>
    </source>
</evidence>
<organism evidence="1">
    <name type="scientific">Tetraselmis sp. GSL018</name>
    <dbReference type="NCBI Taxonomy" id="582737"/>
    <lineage>
        <taxon>Eukaryota</taxon>
        <taxon>Viridiplantae</taxon>
        <taxon>Chlorophyta</taxon>
        <taxon>core chlorophytes</taxon>
        <taxon>Chlorodendrophyceae</taxon>
        <taxon>Chlorodendrales</taxon>
        <taxon>Chlorodendraceae</taxon>
        <taxon>Tetraselmis</taxon>
    </lineage>
</organism>